<dbReference type="OrthoDB" id="9796672at2"/>
<dbReference type="RefSeq" id="WP_078698405.1">
    <property type="nucleotide sequence ID" value="NZ_LT796768.1"/>
</dbReference>
<accession>A0A1T4YN27</accession>
<dbReference type="Proteomes" id="UP000191040">
    <property type="component" value="Chromosome I"/>
</dbReference>
<evidence type="ECO:0000256" key="3">
    <source>
        <dbReference type="ARBA" id="ARBA00022516"/>
    </source>
</evidence>
<sequence>MDSSRPADKPSNLNVPNVLTVIRILGVPVFGWLLLHDGGESIGYRIAAWAAFVVLMATDKIDGDIARKHNLITDFGKMADPIADKALTGMAFIGLAIIFTDQSWGTVFWIAVVLMLVREWGITVMRVVMVRRGFVMPAGRGGKLKTVLQSVAIAGYCLPFEIWDGVVPTVLLALTHVVMAAALVLALVTGVQYVLDARRLAAQTPAGGASR</sequence>
<dbReference type="AlphaFoldDB" id="A0A1T4YN27"/>
<evidence type="ECO:0000256" key="2">
    <source>
        <dbReference type="ARBA" id="ARBA00010441"/>
    </source>
</evidence>
<protein>
    <submittedName>
        <fullName evidence="13">CDP-diacylglycerol--glycerol-3-phosphate 3-phosphatidyltransferase</fullName>
    </submittedName>
</protein>
<dbReference type="Gene3D" id="1.20.120.1760">
    <property type="match status" value="1"/>
</dbReference>
<evidence type="ECO:0000256" key="11">
    <source>
        <dbReference type="RuleBase" id="RU003750"/>
    </source>
</evidence>
<dbReference type="InterPro" id="IPR048254">
    <property type="entry name" value="CDP_ALCOHOL_P_TRANSF_CS"/>
</dbReference>
<feature type="transmembrane region" description="Helical" evidence="12">
    <location>
        <begin position="106"/>
        <end position="125"/>
    </location>
</feature>
<evidence type="ECO:0000256" key="10">
    <source>
        <dbReference type="ARBA" id="ARBA00023264"/>
    </source>
</evidence>
<dbReference type="PIRSF" id="PIRSF000847">
    <property type="entry name" value="Phos_ph_gly_syn"/>
    <property type="match status" value="1"/>
</dbReference>
<keyword evidence="14" id="KW-1185">Reference proteome</keyword>
<organism evidence="13 14">
    <name type="scientific">Aeromicrobium choanae</name>
    <dbReference type="NCBI Taxonomy" id="1736691"/>
    <lineage>
        <taxon>Bacteria</taxon>
        <taxon>Bacillati</taxon>
        <taxon>Actinomycetota</taxon>
        <taxon>Actinomycetes</taxon>
        <taxon>Propionibacteriales</taxon>
        <taxon>Nocardioidaceae</taxon>
        <taxon>Aeromicrobium</taxon>
    </lineage>
</organism>
<feature type="transmembrane region" description="Helical" evidence="12">
    <location>
        <begin position="169"/>
        <end position="195"/>
    </location>
</feature>
<dbReference type="PROSITE" id="PS00379">
    <property type="entry name" value="CDP_ALCOHOL_P_TRANSF"/>
    <property type="match status" value="1"/>
</dbReference>
<evidence type="ECO:0000256" key="1">
    <source>
        <dbReference type="ARBA" id="ARBA00004141"/>
    </source>
</evidence>
<dbReference type="GO" id="GO:0016020">
    <property type="term" value="C:membrane"/>
    <property type="evidence" value="ECO:0007669"/>
    <property type="project" value="UniProtKB-SubCell"/>
</dbReference>
<evidence type="ECO:0000256" key="4">
    <source>
        <dbReference type="ARBA" id="ARBA00022679"/>
    </source>
</evidence>
<comment type="subcellular location">
    <subcellularLocation>
        <location evidence="1">Membrane</location>
        <topology evidence="1">Multi-pass membrane protein</topology>
    </subcellularLocation>
</comment>
<evidence type="ECO:0000256" key="6">
    <source>
        <dbReference type="ARBA" id="ARBA00022989"/>
    </source>
</evidence>
<dbReference type="PANTHER" id="PTHR14269">
    <property type="entry name" value="CDP-DIACYLGLYCEROL--GLYCEROL-3-PHOSPHATE 3-PHOSPHATIDYLTRANSFERASE-RELATED"/>
    <property type="match status" value="1"/>
</dbReference>
<dbReference type="EMBL" id="LT796768">
    <property type="protein sequence ID" value="SKB03209.1"/>
    <property type="molecule type" value="Genomic_DNA"/>
</dbReference>
<feature type="transmembrane region" description="Helical" evidence="12">
    <location>
        <begin position="12"/>
        <end position="35"/>
    </location>
</feature>
<evidence type="ECO:0000256" key="7">
    <source>
        <dbReference type="ARBA" id="ARBA00023098"/>
    </source>
</evidence>
<dbReference type="PANTHER" id="PTHR14269:SF52">
    <property type="entry name" value="PHOSPHATIDYLGLYCEROPHOSPHATE SYNTHASE-RELATED"/>
    <property type="match status" value="1"/>
</dbReference>
<name>A0A1T4YN27_9ACTN</name>
<evidence type="ECO:0000313" key="13">
    <source>
        <dbReference type="EMBL" id="SKB03209.1"/>
    </source>
</evidence>
<keyword evidence="5 12" id="KW-0812">Transmembrane</keyword>
<dbReference type="InterPro" id="IPR004570">
    <property type="entry name" value="Phosphatidylglycerol_P_synth"/>
</dbReference>
<keyword evidence="7" id="KW-0443">Lipid metabolism</keyword>
<evidence type="ECO:0000256" key="8">
    <source>
        <dbReference type="ARBA" id="ARBA00023136"/>
    </source>
</evidence>
<keyword evidence="3" id="KW-0444">Lipid biosynthesis</keyword>
<evidence type="ECO:0000313" key="14">
    <source>
        <dbReference type="Proteomes" id="UP000191040"/>
    </source>
</evidence>
<feature type="transmembrane region" description="Helical" evidence="12">
    <location>
        <begin position="146"/>
        <end position="163"/>
    </location>
</feature>
<dbReference type="Pfam" id="PF01066">
    <property type="entry name" value="CDP-OH_P_transf"/>
    <property type="match status" value="1"/>
</dbReference>
<keyword evidence="6 12" id="KW-1133">Transmembrane helix</keyword>
<evidence type="ECO:0000256" key="12">
    <source>
        <dbReference type="SAM" id="Phobius"/>
    </source>
</evidence>
<dbReference type="InterPro" id="IPR050324">
    <property type="entry name" value="CDP-alcohol_PTase-I"/>
</dbReference>
<reference evidence="14" key="1">
    <citation type="submission" date="2017-02" db="EMBL/GenBank/DDBJ databases">
        <authorList>
            <person name="Varghese N."/>
            <person name="Submissions S."/>
        </authorList>
    </citation>
    <scope>NUCLEOTIDE SEQUENCE [LARGE SCALE GENOMIC DNA]</scope>
    <source>
        <strain evidence="14">9H-4</strain>
    </source>
</reference>
<keyword evidence="10" id="KW-1208">Phospholipid metabolism</keyword>
<keyword evidence="9" id="KW-0594">Phospholipid biosynthesis</keyword>
<dbReference type="STRING" id="1736691.SAMN06295964_0189"/>
<comment type="similarity">
    <text evidence="2 11">Belongs to the CDP-alcohol phosphatidyltransferase class-I family.</text>
</comment>
<proteinExistence type="inferred from homology"/>
<keyword evidence="4 11" id="KW-0808">Transferase</keyword>
<dbReference type="GO" id="GO:0046474">
    <property type="term" value="P:glycerophospholipid biosynthetic process"/>
    <property type="evidence" value="ECO:0007669"/>
    <property type="project" value="TreeGrafter"/>
</dbReference>
<keyword evidence="8 12" id="KW-0472">Membrane</keyword>
<dbReference type="GO" id="GO:0008444">
    <property type="term" value="F:CDP-diacylglycerol-glycerol-3-phosphate 3-phosphatidyltransferase activity"/>
    <property type="evidence" value="ECO:0007669"/>
    <property type="project" value="InterPro"/>
</dbReference>
<gene>
    <name evidence="13" type="ORF">SAMN06295964_0189</name>
</gene>
<dbReference type="UniPathway" id="UPA00085"/>
<evidence type="ECO:0000256" key="9">
    <source>
        <dbReference type="ARBA" id="ARBA00023209"/>
    </source>
</evidence>
<evidence type="ECO:0000256" key="5">
    <source>
        <dbReference type="ARBA" id="ARBA00022692"/>
    </source>
</evidence>
<dbReference type="InterPro" id="IPR043130">
    <property type="entry name" value="CDP-OH_PTrfase_TM_dom"/>
</dbReference>
<dbReference type="InterPro" id="IPR000462">
    <property type="entry name" value="CDP-OH_P_trans"/>
</dbReference>